<dbReference type="Proteomes" id="UP000815677">
    <property type="component" value="Unassembled WGS sequence"/>
</dbReference>
<evidence type="ECO:0000256" key="1">
    <source>
        <dbReference type="SAM" id="MobiDB-lite"/>
    </source>
</evidence>
<gene>
    <name evidence="2" type="ORF">MCHLO_10816</name>
</gene>
<reference evidence="2" key="1">
    <citation type="submission" date="2014-09" db="EMBL/GenBank/DDBJ databases">
        <title>Genome sequence of the luminous mushroom Mycena chlorophos for searching fungal bioluminescence genes.</title>
        <authorList>
            <person name="Tanaka Y."/>
            <person name="Kasuga D."/>
            <person name="Oba Y."/>
            <person name="Hase S."/>
            <person name="Sato K."/>
            <person name="Oba Y."/>
            <person name="Sakakibara Y."/>
        </authorList>
    </citation>
    <scope>NUCLEOTIDE SEQUENCE</scope>
</reference>
<organism evidence="2 3">
    <name type="scientific">Mycena chlorophos</name>
    <name type="common">Agaric fungus</name>
    <name type="synonym">Agaricus chlorophos</name>
    <dbReference type="NCBI Taxonomy" id="658473"/>
    <lineage>
        <taxon>Eukaryota</taxon>
        <taxon>Fungi</taxon>
        <taxon>Dikarya</taxon>
        <taxon>Basidiomycota</taxon>
        <taxon>Agaricomycotina</taxon>
        <taxon>Agaricomycetes</taxon>
        <taxon>Agaricomycetidae</taxon>
        <taxon>Agaricales</taxon>
        <taxon>Marasmiineae</taxon>
        <taxon>Mycenaceae</taxon>
        <taxon>Mycena</taxon>
    </lineage>
</organism>
<feature type="region of interest" description="Disordered" evidence="1">
    <location>
        <begin position="64"/>
        <end position="84"/>
    </location>
</feature>
<evidence type="ECO:0000313" key="2">
    <source>
        <dbReference type="EMBL" id="GAT53921.1"/>
    </source>
</evidence>
<protein>
    <submittedName>
        <fullName evidence="2">Uncharacterized protein</fullName>
    </submittedName>
</protein>
<keyword evidence="3" id="KW-1185">Reference proteome</keyword>
<accession>A0ABQ0LVH5</accession>
<sequence>MKPLWPRRLGLGTAQQIRYIRNRPGRANLREMSEEDQDVLLEDLRAKFEEAKARLEREEAKRPLDSRMIFKKPSEPPKNPAQALNKATSSLWNLLTPEEQKKLARHGIKTLEDLRFAAEEADADLNRPPDKSFHIQGFDARQQLIFFCSSVI</sequence>
<evidence type="ECO:0000313" key="3">
    <source>
        <dbReference type="Proteomes" id="UP000815677"/>
    </source>
</evidence>
<proteinExistence type="predicted"/>
<dbReference type="EMBL" id="DF848493">
    <property type="protein sequence ID" value="GAT53921.1"/>
    <property type="molecule type" value="Genomic_DNA"/>
</dbReference>
<name>A0ABQ0LVH5_MYCCL</name>